<feature type="compositionally biased region" description="Low complexity" evidence="6">
    <location>
        <begin position="468"/>
        <end position="477"/>
    </location>
</feature>
<feature type="domain" description="SET" evidence="7">
    <location>
        <begin position="1106"/>
        <end position="1223"/>
    </location>
</feature>
<dbReference type="GeneID" id="106813331"/>
<dbReference type="PROSITE" id="PS50297">
    <property type="entry name" value="ANK_REP_REGION"/>
    <property type="match status" value="3"/>
</dbReference>
<evidence type="ECO:0000256" key="3">
    <source>
        <dbReference type="ARBA" id="ARBA00022603"/>
    </source>
</evidence>
<feature type="repeat" description="ANK" evidence="5">
    <location>
        <begin position="816"/>
        <end position="849"/>
    </location>
</feature>
<dbReference type="CDD" id="cd20905">
    <property type="entry name" value="EHMT_ZBD"/>
    <property type="match status" value="1"/>
</dbReference>
<reference evidence="10" key="1">
    <citation type="submission" date="2025-08" db="UniProtKB">
        <authorList>
            <consortium name="RefSeq"/>
        </authorList>
    </citation>
    <scope>IDENTIFICATION</scope>
</reference>
<dbReference type="PANTHER" id="PTHR46307">
    <property type="entry name" value="G9A, ISOFORM B"/>
    <property type="match status" value="1"/>
</dbReference>
<feature type="compositionally biased region" description="Polar residues" evidence="6">
    <location>
        <begin position="22"/>
        <end position="32"/>
    </location>
</feature>
<feature type="region of interest" description="Disordered" evidence="6">
    <location>
        <begin position="159"/>
        <end position="181"/>
    </location>
</feature>
<feature type="region of interest" description="Disordered" evidence="6">
    <location>
        <begin position="414"/>
        <end position="481"/>
    </location>
</feature>
<dbReference type="InterPro" id="IPR046341">
    <property type="entry name" value="SET_dom_sf"/>
</dbReference>
<dbReference type="PROSITE" id="PS50088">
    <property type="entry name" value="ANK_REPEAT"/>
    <property type="match status" value="6"/>
</dbReference>
<dbReference type="Proteomes" id="UP000695022">
    <property type="component" value="Unplaced"/>
</dbReference>
<feature type="repeat" description="ANK" evidence="5">
    <location>
        <begin position="916"/>
        <end position="948"/>
    </location>
</feature>
<dbReference type="Pfam" id="PF05033">
    <property type="entry name" value="Pre-SET"/>
    <property type="match status" value="1"/>
</dbReference>
<feature type="region of interest" description="Disordered" evidence="6">
    <location>
        <begin position="1"/>
        <end position="99"/>
    </location>
</feature>
<evidence type="ECO:0000256" key="4">
    <source>
        <dbReference type="ARBA" id="ARBA00022691"/>
    </source>
</evidence>
<gene>
    <name evidence="10" type="primary">LOC106813331</name>
</gene>
<name>A0ABM1ELA7_PRICU</name>
<dbReference type="InterPro" id="IPR001214">
    <property type="entry name" value="SET_dom"/>
</dbReference>
<dbReference type="SUPFAM" id="SSF82199">
    <property type="entry name" value="SET domain"/>
    <property type="match status" value="1"/>
</dbReference>
<dbReference type="Gene3D" id="1.25.40.20">
    <property type="entry name" value="Ankyrin repeat-containing domain"/>
    <property type="match status" value="1"/>
</dbReference>
<feature type="region of interest" description="Disordered" evidence="6">
    <location>
        <begin position="329"/>
        <end position="351"/>
    </location>
</feature>
<feature type="compositionally biased region" description="Polar residues" evidence="6">
    <location>
        <begin position="1"/>
        <end position="15"/>
    </location>
</feature>
<evidence type="ECO:0000313" key="9">
    <source>
        <dbReference type="Proteomes" id="UP000695022"/>
    </source>
</evidence>
<dbReference type="Pfam" id="PF00856">
    <property type="entry name" value="SET"/>
    <property type="match status" value="1"/>
</dbReference>
<evidence type="ECO:0000259" key="7">
    <source>
        <dbReference type="PROSITE" id="PS50280"/>
    </source>
</evidence>
<dbReference type="Pfam" id="PF21533">
    <property type="entry name" value="EHMT1-2_CRR"/>
    <property type="match status" value="1"/>
</dbReference>
<feature type="repeat" description="ANK" evidence="5">
    <location>
        <begin position="883"/>
        <end position="915"/>
    </location>
</feature>
<comment type="subcellular location">
    <subcellularLocation>
        <location evidence="1">Chromosome</location>
    </subcellularLocation>
</comment>
<keyword evidence="9" id="KW-1185">Reference proteome</keyword>
<dbReference type="CDD" id="cd10543">
    <property type="entry name" value="SET_EHMT"/>
    <property type="match status" value="1"/>
</dbReference>
<evidence type="ECO:0000256" key="2">
    <source>
        <dbReference type="ARBA" id="ARBA00022454"/>
    </source>
</evidence>
<keyword evidence="3" id="KW-0489">Methyltransferase</keyword>
<dbReference type="PANTHER" id="PTHR46307:SF4">
    <property type="entry name" value="G9A, ISOFORM B"/>
    <property type="match status" value="1"/>
</dbReference>
<dbReference type="InterPro" id="IPR002110">
    <property type="entry name" value="Ankyrin_rpt"/>
</dbReference>
<feature type="repeat" description="ANK" evidence="5">
    <location>
        <begin position="750"/>
        <end position="782"/>
    </location>
</feature>
<evidence type="ECO:0000313" key="10">
    <source>
        <dbReference type="RefSeq" id="XP_014672978.1"/>
    </source>
</evidence>
<dbReference type="RefSeq" id="XP_014672978.1">
    <property type="nucleotide sequence ID" value="XM_014817492.1"/>
</dbReference>
<feature type="repeat" description="ANK" evidence="5">
    <location>
        <begin position="850"/>
        <end position="882"/>
    </location>
</feature>
<organism evidence="9 10">
    <name type="scientific">Priapulus caudatus</name>
    <name type="common">Priapulid worm</name>
    <dbReference type="NCBI Taxonomy" id="37621"/>
    <lineage>
        <taxon>Eukaryota</taxon>
        <taxon>Metazoa</taxon>
        <taxon>Ecdysozoa</taxon>
        <taxon>Scalidophora</taxon>
        <taxon>Priapulida</taxon>
        <taxon>Priapulimorpha</taxon>
        <taxon>Priapulimorphida</taxon>
        <taxon>Priapulidae</taxon>
        <taxon>Priapulus</taxon>
    </lineage>
</organism>
<dbReference type="SMART" id="SM00317">
    <property type="entry name" value="SET"/>
    <property type="match status" value="1"/>
</dbReference>
<protein>
    <submittedName>
        <fullName evidence="10">Histone-lysine N-methyltransferase EHMT2-like isoform X1</fullName>
    </submittedName>
</protein>
<sequence>MPGSSSNGQTLTPNSAVGEDATMTTKGATQDLVNPDDGSRSSLSEDEVGLTSADERASRSSREGEVSRAMADMLRDVATDCESGGKSRPTSSFLYEDDEVSFVVPAGHEDEHDGSAAADGEACDRDVSEKAGLLASEGAARAHHLTALKENIQTELPLKRQKARKSFPSAGLRSKTESAQEVKMRMQQSVVERDGAENARAVALAQRAELENIVDLSLDLEHFRSVGLLGFASSFPMDRLFARLQLPAAAPAQPVKRKRIRFGVYSLQNQQRKRRLNKRLRSLSLQQQQGETLETETDASCSEAVDAVADAACEQGDITSLVSKEEKVAGVTHNSGDAAGRTSEEGEVAGLPEDRGEFEELVHINTEVVEASPKEEQELGCKQKEVTETVPFLKSPGTLKEEANQDDYIDTFQQETDKTKSPSLSTNERNEIPNISDKAEDEKSVDGSESSSPRGDHKRQSNGDGEESLSGASSTSESDSKKLRLEDLGLVPRNGLSKDVTDKLQTFLHVDNVLPPLCHCRVKVGSLAKTKATKCQALNTIDDKVIGCCKNVVNHQLVRPSPRISFFAVCEVHRTRLRRHQCCPMCGLYCTQGDFIKCCDELSHMFHKDCTLYNSDGVPLCPHCGSFSEGVAIKLKIRSSQLPSFLEQQRKSGPHAQMTFPTEKLSSEISSDSRYSVVFSESGKTFSAATLPLGPDRKELETILSTWEEDSMRQIKNKSLYSAARAGDVEKVLILLGLGMDPTTRYEEASNGTALHVAAEKGNVVITHLLIQAGACVNVIDDRLRTPLMDAADNNRVKVMKYLLMAGAFTDTRGEDSMTCLHLAAKAGNLEAVVYLIESGKLNVNLQDEGGWTALIWATEYKHLEVVRYLTSRGGNAALIDVEENTALHWSSFSGCAEIAEIYLSQGCDINGKNEHGDTPLHIASRQDHYDIVVLLLSRGASVHEKNNQGEEPISCCPDPASKVWMALRVNLELSKTTLQQAHPTEKVLHRDVSLGRENVPIVCLNWHDDEGIPEDYQYVTENVETSQLVSINRLISSLQHCQCRDNCGSTSCTCTINSVRLWYDAQGKLVEDFNMHDPPILFECNKACRCWRKCSNRIVQDGIKVRLQLFRTPGKGWGVRPLQNVSKGTFICEYIGEVITDSEADTREDDSYLFDLDNKEGETYCIDARYYGNVARFINHLCEPNVVPIKVFVDHQDLRFPRIALFASRDIRAYEELGFDYGDKFWIIKYKHFTCTCASDKCKYSTQTIDTTVARYYKLIADLDAEAHPAEPSVAT</sequence>
<dbReference type="PROSITE" id="PS50867">
    <property type="entry name" value="PRE_SET"/>
    <property type="match status" value="1"/>
</dbReference>
<dbReference type="SMART" id="SM00248">
    <property type="entry name" value="ANK"/>
    <property type="match status" value="7"/>
</dbReference>
<dbReference type="SMART" id="SM00468">
    <property type="entry name" value="PreSET"/>
    <property type="match status" value="1"/>
</dbReference>
<dbReference type="Pfam" id="PF12796">
    <property type="entry name" value="Ank_2"/>
    <property type="match status" value="3"/>
</dbReference>
<keyword evidence="2" id="KW-0158">Chromosome</keyword>
<evidence type="ECO:0000256" key="5">
    <source>
        <dbReference type="PROSITE-ProRule" id="PRU00023"/>
    </source>
</evidence>
<keyword evidence="3" id="KW-0808">Transferase</keyword>
<dbReference type="InterPro" id="IPR036770">
    <property type="entry name" value="Ankyrin_rpt-contain_sf"/>
</dbReference>
<dbReference type="PROSITE" id="PS50280">
    <property type="entry name" value="SET"/>
    <property type="match status" value="1"/>
</dbReference>
<dbReference type="InterPro" id="IPR047762">
    <property type="entry name" value="EHMT_CRR"/>
</dbReference>
<feature type="compositionally biased region" description="Basic and acidic residues" evidence="6">
    <location>
        <begin position="53"/>
        <end position="66"/>
    </location>
</feature>
<feature type="repeat" description="ANK" evidence="5">
    <location>
        <begin position="783"/>
        <end position="815"/>
    </location>
</feature>
<dbReference type="InterPro" id="IPR043550">
    <property type="entry name" value="EHMT1/EHMT2"/>
</dbReference>
<accession>A0ABM1ELA7</accession>
<dbReference type="InterPro" id="IPR007728">
    <property type="entry name" value="Pre-SET_dom"/>
</dbReference>
<evidence type="ECO:0000259" key="8">
    <source>
        <dbReference type="PROSITE" id="PS50867"/>
    </source>
</evidence>
<proteinExistence type="predicted"/>
<evidence type="ECO:0000256" key="1">
    <source>
        <dbReference type="ARBA" id="ARBA00004286"/>
    </source>
</evidence>
<feature type="domain" description="Pre-SET" evidence="8">
    <location>
        <begin position="1040"/>
        <end position="1103"/>
    </location>
</feature>
<keyword evidence="5" id="KW-0040">ANK repeat</keyword>
<feature type="compositionally biased region" description="Basic and acidic residues" evidence="6">
    <location>
        <begin position="437"/>
        <end position="446"/>
    </location>
</feature>
<keyword evidence="4" id="KW-0949">S-adenosyl-L-methionine</keyword>
<dbReference type="Gene3D" id="2.170.270.10">
    <property type="entry name" value="SET domain"/>
    <property type="match status" value="1"/>
</dbReference>
<dbReference type="SUPFAM" id="SSF48403">
    <property type="entry name" value="Ankyrin repeat"/>
    <property type="match status" value="1"/>
</dbReference>
<evidence type="ECO:0000256" key="6">
    <source>
        <dbReference type="SAM" id="MobiDB-lite"/>
    </source>
</evidence>